<keyword evidence="2" id="KW-0472">Membrane</keyword>
<feature type="region of interest" description="Disordered" evidence="1">
    <location>
        <begin position="192"/>
        <end position="211"/>
    </location>
</feature>
<name>A0A6B0V2Q0_IXORI</name>
<reference evidence="3" key="1">
    <citation type="submission" date="2019-12" db="EMBL/GenBank/DDBJ databases">
        <title>An insight into the sialome of adult female Ixodes ricinus ticks feeding for 6 days.</title>
        <authorList>
            <person name="Perner J."/>
            <person name="Ribeiro J.M.C."/>
        </authorList>
    </citation>
    <scope>NUCLEOTIDE SEQUENCE</scope>
    <source>
        <strain evidence="3">Semi-engorged</strain>
        <tissue evidence="3">Salivary glands</tissue>
    </source>
</reference>
<organism evidence="3">
    <name type="scientific">Ixodes ricinus</name>
    <name type="common">Common tick</name>
    <name type="synonym">Acarus ricinus</name>
    <dbReference type="NCBI Taxonomy" id="34613"/>
    <lineage>
        <taxon>Eukaryota</taxon>
        <taxon>Metazoa</taxon>
        <taxon>Ecdysozoa</taxon>
        <taxon>Arthropoda</taxon>
        <taxon>Chelicerata</taxon>
        <taxon>Arachnida</taxon>
        <taxon>Acari</taxon>
        <taxon>Parasitiformes</taxon>
        <taxon>Ixodida</taxon>
        <taxon>Ixodoidea</taxon>
        <taxon>Ixodidae</taxon>
        <taxon>Ixodinae</taxon>
        <taxon>Ixodes</taxon>
    </lineage>
</organism>
<evidence type="ECO:0000256" key="1">
    <source>
        <dbReference type="SAM" id="MobiDB-lite"/>
    </source>
</evidence>
<keyword evidence="2" id="KW-0812">Transmembrane</keyword>
<feature type="transmembrane region" description="Helical" evidence="2">
    <location>
        <begin position="7"/>
        <end position="32"/>
    </location>
</feature>
<protein>
    <submittedName>
        <fullName evidence="3">Uncharacterized protein</fullName>
    </submittedName>
</protein>
<dbReference type="EMBL" id="GIFC01014206">
    <property type="protein sequence ID" value="MXU96289.1"/>
    <property type="molecule type" value="Transcribed_RNA"/>
</dbReference>
<evidence type="ECO:0000256" key="2">
    <source>
        <dbReference type="SAM" id="Phobius"/>
    </source>
</evidence>
<sequence length="211" mass="24141">MHIRGTHVLYVCMYISICIYIYIYIACLQYLYAKSCLYILYYSAGASLCRLQLFLGSRDETNVSIFRWGTLQLHNQPKKRTGRIDLFSYRGTSANSEYRCCGTTVPSRKRSTAAKSFNLVALPRQFSFVSTYYTVLSRSLVFRGSFKPTKVPSGVIAIVSKQQKKIPFSSLLFLDVVVCAFPRGNCEGAKIVEENEQSPNGRMRTRRQTRR</sequence>
<dbReference type="AlphaFoldDB" id="A0A6B0V2Q0"/>
<evidence type="ECO:0000313" key="3">
    <source>
        <dbReference type="EMBL" id="MXU96289.1"/>
    </source>
</evidence>
<keyword evidence="2" id="KW-1133">Transmembrane helix</keyword>
<accession>A0A6B0V2Q0</accession>
<proteinExistence type="predicted"/>